<comment type="subcellular location">
    <subcellularLocation>
        <location evidence="1 8 9">Nucleus</location>
    </subcellularLocation>
</comment>
<keyword evidence="3" id="KW-0805">Transcription regulation</keyword>
<dbReference type="OMA" id="EEACNTK"/>
<dbReference type="GO" id="GO:0043565">
    <property type="term" value="F:sequence-specific DNA binding"/>
    <property type="evidence" value="ECO:0007669"/>
    <property type="project" value="InterPro"/>
</dbReference>
<sequence>MGGDREEEEETCDIGLSLRLGSGGFTSRSTNEVKHKTSGVQLSLLFPSNPKEEIVNDYHGKNDGDRWSSKTVNQNDQEEHAKIVKRDNTSVDSNIDKYDHTNTRKKLRLTKEQANLLETSFKQHNTLNMMQKQELAERLDLRPRQVEVWFQNRRARTKLKKTEVDCEVLKKCVERLNEENRRLKKELHELRSVKLEPPSSSSFYPHHMPKNVAASAMCRNCNKVSNKSSSENKHNTLTLFSDIGNANDKI</sequence>
<evidence type="ECO:0000256" key="8">
    <source>
        <dbReference type="PROSITE-ProRule" id="PRU00108"/>
    </source>
</evidence>
<dbReference type="Pfam" id="PF02183">
    <property type="entry name" value="HALZ"/>
    <property type="match status" value="1"/>
</dbReference>
<evidence type="ECO:0000256" key="4">
    <source>
        <dbReference type="ARBA" id="ARBA00023125"/>
    </source>
</evidence>
<evidence type="ECO:0000256" key="3">
    <source>
        <dbReference type="ARBA" id="ARBA00023015"/>
    </source>
</evidence>
<dbReference type="InterPro" id="IPR001356">
    <property type="entry name" value="HD"/>
</dbReference>
<dbReference type="SMART" id="SM00389">
    <property type="entry name" value="HOX"/>
    <property type="match status" value="1"/>
</dbReference>
<dbReference type="Gene3D" id="1.10.10.60">
    <property type="entry name" value="Homeodomain-like"/>
    <property type="match status" value="1"/>
</dbReference>
<keyword evidence="13" id="KW-1185">Reference proteome</keyword>
<dbReference type="AlphaFoldDB" id="A0A4Y7JAL3"/>
<dbReference type="GO" id="GO:0005634">
    <property type="term" value="C:nucleus"/>
    <property type="evidence" value="ECO:0007669"/>
    <property type="project" value="UniProtKB-SubCell"/>
</dbReference>
<dbReference type="SMART" id="SM00340">
    <property type="entry name" value="HALZ"/>
    <property type="match status" value="1"/>
</dbReference>
<protein>
    <recommendedName>
        <fullName evidence="11">Homeobox domain-containing protein</fullName>
    </recommendedName>
</protein>
<evidence type="ECO:0000259" key="11">
    <source>
        <dbReference type="PROSITE" id="PS50071"/>
    </source>
</evidence>
<dbReference type="Gramene" id="RZC56655">
    <property type="protein sequence ID" value="RZC56655"/>
    <property type="gene ID" value="C5167_015542"/>
</dbReference>
<evidence type="ECO:0000313" key="12">
    <source>
        <dbReference type="EMBL" id="RZC56655.1"/>
    </source>
</evidence>
<feature type="DNA-binding region" description="Homeobox" evidence="8">
    <location>
        <begin position="102"/>
        <end position="161"/>
    </location>
</feature>
<dbReference type="PROSITE" id="PS00027">
    <property type="entry name" value="HOMEOBOX_1"/>
    <property type="match status" value="1"/>
</dbReference>
<evidence type="ECO:0000256" key="1">
    <source>
        <dbReference type="ARBA" id="ARBA00004123"/>
    </source>
</evidence>
<accession>A0A4Y7JAL3</accession>
<dbReference type="InterPro" id="IPR003106">
    <property type="entry name" value="Leu_zip_homeo"/>
</dbReference>
<dbReference type="GO" id="GO:0000981">
    <property type="term" value="F:DNA-binding transcription factor activity, RNA polymerase II-specific"/>
    <property type="evidence" value="ECO:0007669"/>
    <property type="project" value="InterPro"/>
</dbReference>
<dbReference type="SUPFAM" id="SSF46689">
    <property type="entry name" value="Homeodomain-like"/>
    <property type="match status" value="1"/>
</dbReference>
<dbReference type="Proteomes" id="UP000316621">
    <property type="component" value="Chromosome 3"/>
</dbReference>
<name>A0A4Y7JAL3_PAPSO</name>
<comment type="similarity">
    <text evidence="2">Belongs to the HD-ZIP homeobox family. Class II subfamily.</text>
</comment>
<dbReference type="Pfam" id="PF00046">
    <property type="entry name" value="Homeodomain"/>
    <property type="match status" value="1"/>
</dbReference>
<feature type="coiled-coil region" evidence="10">
    <location>
        <begin position="159"/>
        <end position="196"/>
    </location>
</feature>
<gene>
    <name evidence="12" type="ORF">C5167_015542</name>
</gene>
<evidence type="ECO:0000256" key="7">
    <source>
        <dbReference type="ARBA" id="ARBA00023242"/>
    </source>
</evidence>
<dbReference type="InterPro" id="IPR009057">
    <property type="entry name" value="Homeodomain-like_sf"/>
</dbReference>
<evidence type="ECO:0000256" key="5">
    <source>
        <dbReference type="ARBA" id="ARBA00023155"/>
    </source>
</evidence>
<dbReference type="PANTHER" id="PTHR45714">
    <property type="entry name" value="HOMEOBOX-LEUCINE ZIPPER PROTEIN HAT14"/>
    <property type="match status" value="1"/>
</dbReference>
<dbReference type="CDD" id="cd00086">
    <property type="entry name" value="homeodomain"/>
    <property type="match status" value="1"/>
</dbReference>
<proteinExistence type="inferred from homology"/>
<feature type="domain" description="Homeobox" evidence="11">
    <location>
        <begin position="100"/>
        <end position="160"/>
    </location>
</feature>
<dbReference type="OrthoDB" id="6159439at2759"/>
<evidence type="ECO:0000256" key="10">
    <source>
        <dbReference type="SAM" id="Coils"/>
    </source>
</evidence>
<dbReference type="InterPro" id="IPR017970">
    <property type="entry name" value="Homeobox_CS"/>
</dbReference>
<evidence type="ECO:0000256" key="6">
    <source>
        <dbReference type="ARBA" id="ARBA00023163"/>
    </source>
</evidence>
<keyword evidence="4 8" id="KW-0238">DNA-binding</keyword>
<organism evidence="12 13">
    <name type="scientific">Papaver somniferum</name>
    <name type="common">Opium poppy</name>
    <dbReference type="NCBI Taxonomy" id="3469"/>
    <lineage>
        <taxon>Eukaryota</taxon>
        <taxon>Viridiplantae</taxon>
        <taxon>Streptophyta</taxon>
        <taxon>Embryophyta</taxon>
        <taxon>Tracheophyta</taxon>
        <taxon>Spermatophyta</taxon>
        <taxon>Magnoliopsida</taxon>
        <taxon>Ranunculales</taxon>
        <taxon>Papaveraceae</taxon>
        <taxon>Papaveroideae</taxon>
        <taxon>Papaver</taxon>
    </lineage>
</organism>
<dbReference type="PROSITE" id="PS50071">
    <property type="entry name" value="HOMEOBOX_2"/>
    <property type="match status" value="1"/>
</dbReference>
<keyword evidence="6" id="KW-0804">Transcription</keyword>
<keyword evidence="10" id="KW-0175">Coiled coil</keyword>
<dbReference type="PANTHER" id="PTHR45714:SF34">
    <property type="entry name" value="HOMEOBOX-LEUCINE ZIPPER PROTEIN HAT9"/>
    <property type="match status" value="1"/>
</dbReference>
<evidence type="ECO:0000256" key="2">
    <source>
        <dbReference type="ARBA" id="ARBA00006074"/>
    </source>
</evidence>
<dbReference type="EMBL" id="CM010717">
    <property type="protein sequence ID" value="RZC56655.1"/>
    <property type="molecule type" value="Genomic_DNA"/>
</dbReference>
<reference evidence="12 13" key="1">
    <citation type="journal article" date="2018" name="Science">
        <title>The opium poppy genome and morphinan production.</title>
        <authorList>
            <person name="Guo L."/>
            <person name="Winzer T."/>
            <person name="Yang X."/>
            <person name="Li Y."/>
            <person name="Ning Z."/>
            <person name="He Z."/>
            <person name="Teodor R."/>
            <person name="Lu Y."/>
            <person name="Bowser T.A."/>
            <person name="Graham I.A."/>
            <person name="Ye K."/>
        </authorList>
    </citation>
    <scope>NUCLEOTIDE SEQUENCE [LARGE SCALE GENOMIC DNA]</scope>
    <source>
        <strain evidence="13">cv. HN1</strain>
        <tissue evidence="12">Leaves</tissue>
    </source>
</reference>
<keyword evidence="5 8" id="KW-0371">Homeobox</keyword>
<evidence type="ECO:0000256" key="9">
    <source>
        <dbReference type="RuleBase" id="RU000682"/>
    </source>
</evidence>
<evidence type="ECO:0000313" key="13">
    <source>
        <dbReference type="Proteomes" id="UP000316621"/>
    </source>
</evidence>
<keyword evidence="7 8" id="KW-0539">Nucleus</keyword>
<dbReference type="InterPro" id="IPR050762">
    <property type="entry name" value="HD-ZIP_Homeobox_LZ_Class_II"/>
</dbReference>